<gene>
    <name evidence="11" type="ORF">IZO911_LOCUS4029</name>
</gene>
<evidence type="ECO:0000256" key="8">
    <source>
        <dbReference type="ARBA" id="ARBA00023163"/>
    </source>
</evidence>
<protein>
    <recommendedName>
        <fullName evidence="10">JmjC domain-containing protein</fullName>
    </recommendedName>
</protein>
<feature type="domain" description="JmjC" evidence="10">
    <location>
        <begin position="1"/>
        <end position="107"/>
    </location>
</feature>
<evidence type="ECO:0000256" key="9">
    <source>
        <dbReference type="ARBA" id="ARBA00023242"/>
    </source>
</evidence>
<dbReference type="EMBL" id="CAJNOE010000022">
    <property type="protein sequence ID" value="CAF0749192.1"/>
    <property type="molecule type" value="Genomic_DNA"/>
</dbReference>
<name>A0A813P8N1_9BILA</name>
<keyword evidence="4" id="KW-0223">Dioxygenase</keyword>
<dbReference type="Pfam" id="PF17811">
    <property type="entry name" value="JHD"/>
    <property type="match status" value="1"/>
</dbReference>
<evidence type="ECO:0000259" key="10">
    <source>
        <dbReference type="PROSITE" id="PS51184"/>
    </source>
</evidence>
<evidence type="ECO:0000256" key="1">
    <source>
        <dbReference type="ARBA" id="ARBA00004123"/>
    </source>
</evidence>
<dbReference type="InterPro" id="IPR050690">
    <property type="entry name" value="JHDM1_Histone_Demethylase"/>
</dbReference>
<evidence type="ECO:0000256" key="3">
    <source>
        <dbReference type="ARBA" id="ARBA00022853"/>
    </source>
</evidence>
<dbReference type="GO" id="GO:0051213">
    <property type="term" value="F:dioxygenase activity"/>
    <property type="evidence" value="ECO:0007669"/>
    <property type="project" value="UniProtKB-KW"/>
</dbReference>
<evidence type="ECO:0000313" key="11">
    <source>
        <dbReference type="EMBL" id="CAF0749192.1"/>
    </source>
</evidence>
<dbReference type="Gene3D" id="2.60.120.650">
    <property type="entry name" value="Cupin"/>
    <property type="match status" value="1"/>
</dbReference>
<organism evidence="11 12">
    <name type="scientific">Adineta steineri</name>
    <dbReference type="NCBI Taxonomy" id="433720"/>
    <lineage>
        <taxon>Eukaryota</taxon>
        <taxon>Metazoa</taxon>
        <taxon>Spiralia</taxon>
        <taxon>Gnathifera</taxon>
        <taxon>Rotifera</taxon>
        <taxon>Eurotatoria</taxon>
        <taxon>Bdelloidea</taxon>
        <taxon>Adinetida</taxon>
        <taxon>Adinetidae</taxon>
        <taxon>Adineta</taxon>
    </lineage>
</organism>
<dbReference type="GO" id="GO:0046872">
    <property type="term" value="F:metal ion binding"/>
    <property type="evidence" value="ECO:0007669"/>
    <property type="project" value="UniProtKB-KW"/>
</dbReference>
<dbReference type="GO" id="GO:0005634">
    <property type="term" value="C:nucleus"/>
    <property type="evidence" value="ECO:0007669"/>
    <property type="project" value="UniProtKB-SubCell"/>
</dbReference>
<dbReference type="Proteomes" id="UP000663860">
    <property type="component" value="Unassembled WGS sequence"/>
</dbReference>
<dbReference type="PROSITE" id="PS51184">
    <property type="entry name" value="JMJC"/>
    <property type="match status" value="1"/>
</dbReference>
<dbReference type="SUPFAM" id="SSF51197">
    <property type="entry name" value="Clavaminate synthase-like"/>
    <property type="match status" value="1"/>
</dbReference>
<evidence type="ECO:0000256" key="5">
    <source>
        <dbReference type="ARBA" id="ARBA00023002"/>
    </source>
</evidence>
<dbReference type="AlphaFoldDB" id="A0A813P8N1"/>
<proteinExistence type="predicted"/>
<keyword evidence="8" id="KW-0804">Transcription</keyword>
<keyword evidence="3" id="KW-0156">Chromatin regulator</keyword>
<dbReference type="InterPro" id="IPR003347">
    <property type="entry name" value="JmjC_dom"/>
</dbReference>
<dbReference type="Gene3D" id="1.20.58.1360">
    <property type="match status" value="1"/>
</dbReference>
<evidence type="ECO:0000313" key="12">
    <source>
        <dbReference type="Proteomes" id="UP000663860"/>
    </source>
</evidence>
<reference evidence="11" key="1">
    <citation type="submission" date="2021-02" db="EMBL/GenBank/DDBJ databases">
        <authorList>
            <person name="Nowell W R."/>
        </authorList>
    </citation>
    <scope>NUCLEOTIDE SEQUENCE</scope>
</reference>
<keyword evidence="5" id="KW-0560">Oxidoreductase</keyword>
<evidence type="ECO:0000256" key="7">
    <source>
        <dbReference type="ARBA" id="ARBA00023015"/>
    </source>
</evidence>
<keyword evidence="9" id="KW-0539">Nucleus</keyword>
<dbReference type="GO" id="GO:0006325">
    <property type="term" value="P:chromatin organization"/>
    <property type="evidence" value="ECO:0007669"/>
    <property type="project" value="UniProtKB-KW"/>
</dbReference>
<keyword evidence="6" id="KW-0408">Iron</keyword>
<sequence>MVVLRGSSVWYHVLKGKKVFWLLPPTESHLRLYEEWILSGRQHECFFADVVASNDCQMIILEPGWTFFLPSGWIHAVYTPEDSLVFGGNFLNSFKIPMQIQVWTIERKIRVPDRFRYPYFIESMWYVIERYVHCLTGITHIADDW</sequence>
<dbReference type="InterPro" id="IPR041070">
    <property type="entry name" value="JHD"/>
</dbReference>
<evidence type="ECO:0000256" key="2">
    <source>
        <dbReference type="ARBA" id="ARBA00022723"/>
    </source>
</evidence>
<keyword evidence="7" id="KW-0805">Transcription regulation</keyword>
<comment type="caution">
    <text evidence="11">The sequence shown here is derived from an EMBL/GenBank/DDBJ whole genome shotgun (WGS) entry which is preliminary data.</text>
</comment>
<evidence type="ECO:0000256" key="4">
    <source>
        <dbReference type="ARBA" id="ARBA00022964"/>
    </source>
</evidence>
<evidence type="ECO:0000256" key="6">
    <source>
        <dbReference type="ARBA" id="ARBA00023004"/>
    </source>
</evidence>
<dbReference type="PANTHER" id="PTHR23123">
    <property type="entry name" value="PHD/F-BOX CONTAINING PROTEIN"/>
    <property type="match status" value="1"/>
</dbReference>
<keyword evidence="2" id="KW-0479">Metal-binding</keyword>
<comment type="subcellular location">
    <subcellularLocation>
        <location evidence="1">Nucleus</location>
    </subcellularLocation>
</comment>
<accession>A0A813P8N1</accession>